<comment type="caution">
    <text evidence="1">The sequence shown here is derived from an EMBL/GenBank/DDBJ whole genome shotgun (WGS) entry which is preliminary data.</text>
</comment>
<keyword evidence="2" id="KW-1185">Reference proteome</keyword>
<protein>
    <recommendedName>
        <fullName evidence="3">RRM domain-containing protein</fullName>
    </recommendedName>
</protein>
<dbReference type="Proteomes" id="UP001212841">
    <property type="component" value="Unassembled WGS sequence"/>
</dbReference>
<gene>
    <name evidence="1" type="ORF">HK097_006026</name>
</gene>
<dbReference type="GO" id="GO:0003676">
    <property type="term" value="F:nucleic acid binding"/>
    <property type="evidence" value="ECO:0007669"/>
    <property type="project" value="InterPro"/>
</dbReference>
<reference evidence="1" key="1">
    <citation type="submission" date="2020-05" db="EMBL/GenBank/DDBJ databases">
        <title>Phylogenomic resolution of chytrid fungi.</title>
        <authorList>
            <person name="Stajich J.E."/>
            <person name="Amses K."/>
            <person name="Simmons R."/>
            <person name="Seto K."/>
            <person name="Myers J."/>
            <person name="Bonds A."/>
            <person name="Quandt C.A."/>
            <person name="Barry K."/>
            <person name="Liu P."/>
            <person name="Grigoriev I."/>
            <person name="Longcore J.E."/>
            <person name="James T.Y."/>
        </authorList>
    </citation>
    <scope>NUCLEOTIDE SEQUENCE</scope>
    <source>
        <strain evidence="1">JEL0318</strain>
    </source>
</reference>
<evidence type="ECO:0000313" key="2">
    <source>
        <dbReference type="Proteomes" id="UP001212841"/>
    </source>
</evidence>
<evidence type="ECO:0000313" key="1">
    <source>
        <dbReference type="EMBL" id="KAJ3028161.1"/>
    </source>
</evidence>
<feature type="non-terminal residue" evidence="1">
    <location>
        <position position="51"/>
    </location>
</feature>
<organism evidence="1 2">
    <name type="scientific">Rhizophlyctis rosea</name>
    <dbReference type="NCBI Taxonomy" id="64517"/>
    <lineage>
        <taxon>Eukaryota</taxon>
        <taxon>Fungi</taxon>
        <taxon>Fungi incertae sedis</taxon>
        <taxon>Chytridiomycota</taxon>
        <taxon>Chytridiomycota incertae sedis</taxon>
        <taxon>Chytridiomycetes</taxon>
        <taxon>Rhizophlyctidales</taxon>
        <taxon>Rhizophlyctidaceae</taxon>
        <taxon>Rhizophlyctis</taxon>
    </lineage>
</organism>
<name>A0AAD5WWM1_9FUNG</name>
<dbReference type="InterPro" id="IPR035979">
    <property type="entry name" value="RBD_domain_sf"/>
</dbReference>
<evidence type="ECO:0008006" key="3">
    <source>
        <dbReference type="Google" id="ProtNLM"/>
    </source>
</evidence>
<dbReference type="AlphaFoldDB" id="A0AAD5WWM1"/>
<sequence>MADDTLFAANLPFGYDSVALVKHLSQYGTIIDKVENSTFIHLQYSSSESAK</sequence>
<accession>A0AAD5WWM1</accession>
<proteinExistence type="predicted"/>
<dbReference type="SUPFAM" id="SSF54928">
    <property type="entry name" value="RNA-binding domain, RBD"/>
    <property type="match status" value="1"/>
</dbReference>
<dbReference type="EMBL" id="JADGJD010002821">
    <property type="protein sequence ID" value="KAJ3028161.1"/>
    <property type="molecule type" value="Genomic_DNA"/>
</dbReference>